<feature type="compositionally biased region" description="Polar residues" evidence="1">
    <location>
        <begin position="567"/>
        <end position="580"/>
    </location>
</feature>
<feature type="region of interest" description="Disordered" evidence="1">
    <location>
        <begin position="384"/>
        <end position="546"/>
    </location>
</feature>
<dbReference type="EMBL" id="JACGCI010000009">
    <property type="protein sequence ID" value="KAF6761639.1"/>
    <property type="molecule type" value="Genomic_DNA"/>
</dbReference>
<dbReference type="AlphaFoldDB" id="A0A8H6IBW2"/>
<proteinExistence type="predicted"/>
<feature type="region of interest" description="Disordered" evidence="1">
    <location>
        <begin position="8"/>
        <end position="46"/>
    </location>
</feature>
<feature type="region of interest" description="Disordered" evidence="1">
    <location>
        <begin position="334"/>
        <end position="372"/>
    </location>
</feature>
<gene>
    <name evidence="2" type="ORF">DFP72DRAFT_775817</name>
</gene>
<reference evidence="2 3" key="1">
    <citation type="submission" date="2020-07" db="EMBL/GenBank/DDBJ databases">
        <title>Comparative genomics of pyrophilous fungi reveals a link between fire events and developmental genes.</title>
        <authorList>
            <consortium name="DOE Joint Genome Institute"/>
            <person name="Steindorff A.S."/>
            <person name="Carver A."/>
            <person name="Calhoun S."/>
            <person name="Stillman K."/>
            <person name="Liu H."/>
            <person name="Lipzen A."/>
            <person name="Pangilinan J."/>
            <person name="Labutti K."/>
            <person name="Bruns T.D."/>
            <person name="Grigoriev I.V."/>
        </authorList>
    </citation>
    <scope>NUCLEOTIDE SEQUENCE [LARGE SCALE GENOMIC DNA]</scope>
    <source>
        <strain evidence="2 3">CBS 144469</strain>
    </source>
</reference>
<feature type="compositionally biased region" description="Basic and acidic residues" evidence="1">
    <location>
        <begin position="384"/>
        <end position="393"/>
    </location>
</feature>
<accession>A0A8H6IBW2</accession>
<feature type="non-terminal residue" evidence="2">
    <location>
        <position position="607"/>
    </location>
</feature>
<feature type="region of interest" description="Disordered" evidence="1">
    <location>
        <begin position="560"/>
        <end position="607"/>
    </location>
</feature>
<feature type="compositionally biased region" description="Polar residues" evidence="1">
    <location>
        <begin position="344"/>
        <end position="372"/>
    </location>
</feature>
<feature type="compositionally biased region" description="Basic and acidic residues" evidence="1">
    <location>
        <begin position="157"/>
        <end position="166"/>
    </location>
</feature>
<evidence type="ECO:0000256" key="1">
    <source>
        <dbReference type="SAM" id="MobiDB-lite"/>
    </source>
</evidence>
<dbReference type="Proteomes" id="UP000521943">
    <property type="component" value="Unassembled WGS sequence"/>
</dbReference>
<sequence length="607" mass="66177">MGFLKRLFSMGGKKNTKSKHMKTSDIGQPMPKNKRGSTYATVAGAPYGSTTPGINLGNEDEDHEAAVHRLLRTSSARYAVVHEVEPSEIPPMPHPINAVVSAYGHQLQPQATGLTLHPSASLVSLASTTMSARGTGTYSVKVYRKERLSQGPEEVLADEKKKKSESAHLNANDSRTLKLRSEPSVVSLLSLYDDQGRLPEEAFSNDEEDERNQANPEGLGRAQVKRSGSTLRQLLGVVGEKPEDASEGDISWAERFLGELDTSSNSTHSSFALPTPSSAHGPNFDAEISVVTEDMNFDNPAISSMEVEVSLETNSSQIFGDDSFATDIKKSRSYESTLHDVGRTPTNKSPNPTLKVNNGSTTPGTPQKRASQVFQFIKKRASKFVEKDERDLPEPPSAFSSPSADAHERRRSTNSSDSRRQDSNDEREVNNHLTSRFSEDSCESAFVKKKISAIPVYAGEHATPSRNKSRPFSERLDGNQGGLGHVKGMVKRFSFNLGSRESTSSREEEQREKQSEPEATPTSAPATLPQVLETPMRPVAESDAARAERDIRILMTGPTRVIVTAPTPGTANATQQTGYTLSKIPRGPRGQNSRRRTSGSSNGNENR</sequence>
<keyword evidence="3" id="KW-1185">Reference proteome</keyword>
<evidence type="ECO:0000313" key="2">
    <source>
        <dbReference type="EMBL" id="KAF6761639.1"/>
    </source>
</evidence>
<feature type="region of interest" description="Disordered" evidence="1">
    <location>
        <begin position="150"/>
        <end position="176"/>
    </location>
</feature>
<comment type="caution">
    <text evidence="2">The sequence shown here is derived from an EMBL/GenBank/DDBJ whole genome shotgun (WGS) entry which is preliminary data.</text>
</comment>
<feature type="compositionally biased region" description="Low complexity" evidence="1">
    <location>
        <begin position="598"/>
        <end position="607"/>
    </location>
</feature>
<organism evidence="2 3">
    <name type="scientific">Ephemerocybe angulata</name>
    <dbReference type="NCBI Taxonomy" id="980116"/>
    <lineage>
        <taxon>Eukaryota</taxon>
        <taxon>Fungi</taxon>
        <taxon>Dikarya</taxon>
        <taxon>Basidiomycota</taxon>
        <taxon>Agaricomycotina</taxon>
        <taxon>Agaricomycetes</taxon>
        <taxon>Agaricomycetidae</taxon>
        <taxon>Agaricales</taxon>
        <taxon>Agaricineae</taxon>
        <taxon>Psathyrellaceae</taxon>
        <taxon>Ephemerocybe</taxon>
    </lineage>
</organism>
<feature type="region of interest" description="Disordered" evidence="1">
    <location>
        <begin position="197"/>
        <end position="226"/>
    </location>
</feature>
<dbReference type="OrthoDB" id="3168838at2759"/>
<name>A0A8H6IBW2_9AGAR</name>
<feature type="compositionally biased region" description="Basic and acidic residues" evidence="1">
    <location>
        <begin position="503"/>
        <end position="516"/>
    </location>
</feature>
<protein>
    <submittedName>
        <fullName evidence="2">Uncharacterized protein</fullName>
    </submittedName>
</protein>
<evidence type="ECO:0000313" key="3">
    <source>
        <dbReference type="Proteomes" id="UP000521943"/>
    </source>
</evidence>
<feature type="compositionally biased region" description="Basic and acidic residues" evidence="1">
    <location>
        <begin position="417"/>
        <end position="430"/>
    </location>
</feature>